<dbReference type="InParanoid" id="A0A1Y2B822"/>
<feature type="region of interest" description="Disordered" evidence="1">
    <location>
        <begin position="1"/>
        <end position="89"/>
    </location>
</feature>
<comment type="caution">
    <text evidence="2">The sequence shown here is derived from an EMBL/GenBank/DDBJ whole genome shotgun (WGS) entry which is preliminary data.</text>
</comment>
<protein>
    <submittedName>
        <fullName evidence="2">Uncharacterized protein</fullName>
    </submittedName>
</protein>
<dbReference type="EMBL" id="MCFC01000017">
    <property type="protein sequence ID" value="ORY30981.1"/>
    <property type="molecule type" value="Genomic_DNA"/>
</dbReference>
<feature type="compositionally biased region" description="Polar residues" evidence="1">
    <location>
        <begin position="14"/>
        <end position="34"/>
    </location>
</feature>
<keyword evidence="3" id="KW-1185">Reference proteome</keyword>
<evidence type="ECO:0000313" key="2">
    <source>
        <dbReference type="EMBL" id="ORY30981.1"/>
    </source>
</evidence>
<evidence type="ECO:0000313" key="3">
    <source>
        <dbReference type="Proteomes" id="UP000193986"/>
    </source>
</evidence>
<dbReference type="Proteomes" id="UP000193986">
    <property type="component" value="Unassembled WGS sequence"/>
</dbReference>
<sequence>MSSPPPLAAKENLSLETSSDENLSPASSQLTRSLTPRPPDKQPATRNISAPDGSHRARSNDLPTPQRDPKSGSKRKHRDDDAAIEVDSPRTIERVLRWRTELPGDWALSKGGDGGIMGDVEPFGPEFFASMTREEAYRWLKLKQLISAEESDDRYHEKHLKRLESAFEQQVSSNESTKRYREKKLRLMRMDLAVRYAEAKCRQDPNLNFMLTLEEGEKRYEVNKKVHDD</sequence>
<name>A0A1Y2B822_9TREE</name>
<gene>
    <name evidence="2" type="ORF">BCR39DRAFT_99317</name>
</gene>
<accession>A0A1Y2B822</accession>
<proteinExistence type="predicted"/>
<dbReference type="AlphaFoldDB" id="A0A1Y2B822"/>
<reference evidence="2 3" key="1">
    <citation type="submission" date="2016-07" db="EMBL/GenBank/DDBJ databases">
        <title>Pervasive Adenine N6-methylation of Active Genes in Fungi.</title>
        <authorList>
            <consortium name="DOE Joint Genome Institute"/>
            <person name="Mondo S.J."/>
            <person name="Dannebaum R.O."/>
            <person name="Kuo R.C."/>
            <person name="Labutti K."/>
            <person name="Haridas S."/>
            <person name="Kuo A."/>
            <person name="Salamov A."/>
            <person name="Ahrendt S.R."/>
            <person name="Lipzen A."/>
            <person name="Sullivan W."/>
            <person name="Andreopoulos W.B."/>
            <person name="Clum A."/>
            <person name="Lindquist E."/>
            <person name="Daum C."/>
            <person name="Ramamoorthy G.K."/>
            <person name="Gryganskyi A."/>
            <person name="Culley D."/>
            <person name="Magnuson J.K."/>
            <person name="James T.Y."/>
            <person name="O'Malley M.A."/>
            <person name="Stajich J.E."/>
            <person name="Spatafora J.W."/>
            <person name="Visel A."/>
            <person name="Grigoriev I.V."/>
        </authorList>
    </citation>
    <scope>NUCLEOTIDE SEQUENCE [LARGE SCALE GENOMIC DNA]</scope>
    <source>
        <strain evidence="2 3">68-887.2</strain>
    </source>
</reference>
<organism evidence="2 3">
    <name type="scientific">Naematelia encephala</name>
    <dbReference type="NCBI Taxonomy" id="71784"/>
    <lineage>
        <taxon>Eukaryota</taxon>
        <taxon>Fungi</taxon>
        <taxon>Dikarya</taxon>
        <taxon>Basidiomycota</taxon>
        <taxon>Agaricomycotina</taxon>
        <taxon>Tremellomycetes</taxon>
        <taxon>Tremellales</taxon>
        <taxon>Naemateliaceae</taxon>
        <taxon>Naematelia</taxon>
    </lineage>
</organism>
<evidence type="ECO:0000256" key="1">
    <source>
        <dbReference type="SAM" id="MobiDB-lite"/>
    </source>
</evidence>